<keyword evidence="18" id="KW-1185">Reference proteome</keyword>
<dbReference type="SUPFAM" id="SSF56059">
    <property type="entry name" value="Glutathione synthetase ATP-binding domain-like"/>
    <property type="match status" value="1"/>
</dbReference>
<keyword evidence="8" id="KW-0479">Metal-binding</keyword>
<evidence type="ECO:0000256" key="13">
    <source>
        <dbReference type="ARBA" id="ARBA00033470"/>
    </source>
</evidence>
<evidence type="ECO:0000256" key="9">
    <source>
        <dbReference type="ARBA" id="ARBA00022741"/>
    </source>
</evidence>
<comment type="cofactor">
    <cofactor evidence="1">
        <name>Mg(2+)</name>
        <dbReference type="ChEBI" id="CHEBI:18420"/>
    </cofactor>
</comment>
<feature type="domain" description="PEP-utilising enzyme mobile" evidence="15">
    <location>
        <begin position="491"/>
        <end position="560"/>
    </location>
</feature>
<organism evidence="17 18">
    <name type="scientific">Desulfosarcina alkanivorans</name>
    <dbReference type="NCBI Taxonomy" id="571177"/>
    <lineage>
        <taxon>Bacteria</taxon>
        <taxon>Pseudomonadati</taxon>
        <taxon>Thermodesulfobacteriota</taxon>
        <taxon>Desulfobacteria</taxon>
        <taxon>Desulfobacterales</taxon>
        <taxon>Desulfosarcinaceae</taxon>
        <taxon>Desulfosarcina</taxon>
    </lineage>
</organism>
<evidence type="ECO:0000256" key="6">
    <source>
        <dbReference type="ARBA" id="ARBA00021623"/>
    </source>
</evidence>
<dbReference type="UniPathway" id="UPA00138"/>
<keyword evidence="12" id="KW-0460">Magnesium</keyword>
<feature type="domain" description="Pyruvate phosphate dikinase AMP/ATP-binding" evidence="16">
    <location>
        <begin position="139"/>
        <end position="446"/>
    </location>
</feature>
<dbReference type="InterPro" id="IPR008279">
    <property type="entry name" value="PEP-util_enz_mobile_dom"/>
</dbReference>
<gene>
    <name evidence="17" type="ORF">DSCA_05300</name>
</gene>
<evidence type="ECO:0000259" key="16">
    <source>
        <dbReference type="Pfam" id="PF01326"/>
    </source>
</evidence>
<dbReference type="PANTHER" id="PTHR43030:SF1">
    <property type="entry name" value="PHOSPHOENOLPYRUVATE SYNTHASE"/>
    <property type="match status" value="1"/>
</dbReference>
<dbReference type="RefSeq" id="WP_155314949.1">
    <property type="nucleotide sequence ID" value="NZ_AP021874.1"/>
</dbReference>
<evidence type="ECO:0000256" key="4">
    <source>
        <dbReference type="ARBA" id="ARBA00007837"/>
    </source>
</evidence>
<dbReference type="GO" id="GO:0008986">
    <property type="term" value="F:pyruvate, water dikinase activity"/>
    <property type="evidence" value="ECO:0007669"/>
    <property type="project" value="UniProtKB-EC"/>
</dbReference>
<evidence type="ECO:0000256" key="1">
    <source>
        <dbReference type="ARBA" id="ARBA00001946"/>
    </source>
</evidence>
<dbReference type="Gene3D" id="3.30.1490.20">
    <property type="entry name" value="ATP-grasp fold, A domain"/>
    <property type="match status" value="1"/>
</dbReference>
<dbReference type="PANTHER" id="PTHR43030">
    <property type="entry name" value="PHOSPHOENOLPYRUVATE SYNTHASE"/>
    <property type="match status" value="1"/>
</dbReference>
<dbReference type="InterPro" id="IPR036637">
    <property type="entry name" value="Phosphohistidine_dom_sf"/>
</dbReference>
<comment type="function">
    <text evidence="2">Catalyzes the phosphorylation of pyruvate to phosphoenolpyruvate.</text>
</comment>
<comment type="pathway">
    <text evidence="3">Carbohydrate biosynthesis; gluconeogenesis.</text>
</comment>
<proteinExistence type="inferred from homology"/>
<dbReference type="OrthoDB" id="9760711at2"/>
<dbReference type="AlphaFoldDB" id="A0A5K7YF00"/>
<protein>
    <recommendedName>
        <fullName evidence="6">Phosphoenolpyruvate synthase</fullName>
        <ecNumber evidence="5">2.7.9.2</ecNumber>
    </recommendedName>
    <alternativeName>
        <fullName evidence="13">Pyruvate, water dikinase</fullName>
    </alternativeName>
</protein>
<dbReference type="Pfam" id="PF01326">
    <property type="entry name" value="PPDK_N"/>
    <property type="match status" value="1"/>
</dbReference>
<dbReference type="SUPFAM" id="SSF52009">
    <property type="entry name" value="Phosphohistidine domain"/>
    <property type="match status" value="1"/>
</dbReference>
<dbReference type="InterPro" id="IPR006319">
    <property type="entry name" value="PEP_synth"/>
</dbReference>
<dbReference type="Proteomes" id="UP000427906">
    <property type="component" value="Chromosome"/>
</dbReference>
<evidence type="ECO:0000256" key="8">
    <source>
        <dbReference type="ARBA" id="ARBA00022723"/>
    </source>
</evidence>
<evidence type="ECO:0000256" key="14">
    <source>
        <dbReference type="ARBA" id="ARBA00047700"/>
    </source>
</evidence>
<dbReference type="InterPro" id="IPR013815">
    <property type="entry name" value="ATP_grasp_subdomain_1"/>
</dbReference>
<comment type="catalytic activity">
    <reaction evidence="14">
        <text>pyruvate + ATP + H2O = phosphoenolpyruvate + AMP + phosphate + 2 H(+)</text>
        <dbReference type="Rhea" id="RHEA:11364"/>
        <dbReference type="ChEBI" id="CHEBI:15361"/>
        <dbReference type="ChEBI" id="CHEBI:15377"/>
        <dbReference type="ChEBI" id="CHEBI:15378"/>
        <dbReference type="ChEBI" id="CHEBI:30616"/>
        <dbReference type="ChEBI" id="CHEBI:43474"/>
        <dbReference type="ChEBI" id="CHEBI:58702"/>
        <dbReference type="ChEBI" id="CHEBI:456215"/>
        <dbReference type="EC" id="2.7.9.2"/>
    </reaction>
</comment>
<evidence type="ECO:0000256" key="5">
    <source>
        <dbReference type="ARBA" id="ARBA00011996"/>
    </source>
</evidence>
<dbReference type="Gene3D" id="3.50.30.10">
    <property type="entry name" value="Phosphohistidine domain"/>
    <property type="match status" value="1"/>
</dbReference>
<dbReference type="EMBL" id="AP021874">
    <property type="protein sequence ID" value="BBO66600.1"/>
    <property type="molecule type" value="Genomic_DNA"/>
</dbReference>
<dbReference type="Pfam" id="PF00391">
    <property type="entry name" value="PEP-utilizers"/>
    <property type="match status" value="1"/>
</dbReference>
<name>A0A5K7YF00_9BACT</name>
<dbReference type="KEGG" id="dalk:DSCA_05300"/>
<dbReference type="GO" id="GO:0005524">
    <property type="term" value="F:ATP binding"/>
    <property type="evidence" value="ECO:0007669"/>
    <property type="project" value="UniProtKB-KW"/>
</dbReference>
<dbReference type="InterPro" id="IPR002192">
    <property type="entry name" value="PPDK_AMP/ATP-bd"/>
</dbReference>
<evidence type="ECO:0000313" key="17">
    <source>
        <dbReference type="EMBL" id="BBO66600.1"/>
    </source>
</evidence>
<accession>A0A5K7YF00</accession>
<evidence type="ECO:0000256" key="3">
    <source>
        <dbReference type="ARBA" id="ARBA00004742"/>
    </source>
</evidence>
<dbReference type="GO" id="GO:0006094">
    <property type="term" value="P:gluconeogenesis"/>
    <property type="evidence" value="ECO:0007669"/>
    <property type="project" value="UniProtKB-UniPathway"/>
</dbReference>
<evidence type="ECO:0000256" key="2">
    <source>
        <dbReference type="ARBA" id="ARBA00002988"/>
    </source>
</evidence>
<evidence type="ECO:0000256" key="10">
    <source>
        <dbReference type="ARBA" id="ARBA00022777"/>
    </source>
</evidence>
<comment type="similarity">
    <text evidence="4">Belongs to the PEP-utilizing enzyme family.</text>
</comment>
<dbReference type="EC" id="2.7.9.2" evidence="5"/>
<dbReference type="Gene3D" id="3.30.470.20">
    <property type="entry name" value="ATP-grasp fold, B domain"/>
    <property type="match status" value="1"/>
</dbReference>
<keyword evidence="10" id="KW-0418">Kinase</keyword>
<keyword evidence="17" id="KW-0670">Pyruvate</keyword>
<evidence type="ECO:0000256" key="7">
    <source>
        <dbReference type="ARBA" id="ARBA00022679"/>
    </source>
</evidence>
<evidence type="ECO:0000259" key="15">
    <source>
        <dbReference type="Pfam" id="PF00391"/>
    </source>
</evidence>
<keyword evidence="7" id="KW-0808">Transferase</keyword>
<dbReference type="GO" id="GO:0046872">
    <property type="term" value="F:metal ion binding"/>
    <property type="evidence" value="ECO:0007669"/>
    <property type="project" value="UniProtKB-KW"/>
</dbReference>
<evidence type="ECO:0000313" key="18">
    <source>
        <dbReference type="Proteomes" id="UP000427906"/>
    </source>
</evidence>
<evidence type="ECO:0000256" key="12">
    <source>
        <dbReference type="ARBA" id="ARBA00022842"/>
    </source>
</evidence>
<keyword evidence="11" id="KW-0067">ATP-binding</keyword>
<keyword evidence="9" id="KW-0547">Nucleotide-binding</keyword>
<reference evidence="17 18" key="1">
    <citation type="submission" date="2019-11" db="EMBL/GenBank/DDBJ databases">
        <title>Comparative genomics of hydrocarbon-degrading Desulfosarcina strains.</title>
        <authorList>
            <person name="Watanabe M."/>
            <person name="Kojima H."/>
            <person name="Fukui M."/>
        </authorList>
    </citation>
    <scope>NUCLEOTIDE SEQUENCE [LARGE SCALE GENOMIC DNA]</scope>
    <source>
        <strain evidence="17 18">PL12</strain>
    </source>
</reference>
<evidence type="ECO:0000256" key="11">
    <source>
        <dbReference type="ARBA" id="ARBA00022840"/>
    </source>
</evidence>
<sequence>MARWRQFLNWFNPHGRHPAPDDARSLQLEFQSRYHAFKLLLNANNQALEIMTELEKALEGTLPFGMKFIRSRTMGVFTRVYQMVNHLHRLAPGKYKALSPCLAQIRQALAPLTGTHRETGGSGPLVVDLSTLDKTRADEAGMKMATLGEMANRLHIRVPDGFVVTARAFRHFLDHSDLGIEIQRRIQRTEEKGHHHLYTVSAEIRQLIQDAAVPGDLESAIMEACRQLSARRGAPLHLAVRSSALDEDRQGASFAGLYHSALNISPEHLVEAYKQIVAAAYSPAVMAYRFSRGLPHEDTEMCVGVMEMVDAVCGGVLYSVNPLDIRDQAVTINAVWGLPTAVVDGTGAADRFRVSRSPALTVTGRDIAVKEQKYVCRPEEGVCRLDDTGSDRETPSLTDAQALDLAALALRVEAYAGTPQDMEWAIDSAGDIVLLQSRPLQVLAGSPAAPAAGDRPGALPPSLFNGGMTASPGVASGPAFRVTKEVDALAFPDGAILVTDRALARWAALLPRAAAVVSEKGSLTGHLANVAREFKVPALFGAVGAMDRIDGQDRLTVDADGCRIYAGTVQSLLAMDHRRTATPLMTGTPVFAALERAAGLITPLNLLDPDSPAFKASNCRTLHDITRFCHEKSVHEMFRFGKAHRFPERSSKQLRAHIPMQWWVLNLDDGFRSDAAMDRCVNLSDVVSIPMRALWDGITAFPWEGPPPVDGKGFASVMFQATRNQALLPTVRTTMANRNYFMISKNFCSLQSRLGFHFAITEALVGDRSTENYVSFQFKGGAADFSRRLKRVRLVKTILDIHGFRTDITKDALRARIDQHGADIMVDKLKILGYLTIHTRQLDMIAANPAMVDHYRTLLLERIETMLNAPSAHPEERNRHVGSNQS</sequence>